<protein>
    <submittedName>
        <fullName evidence="2">Uncharacterized protein</fullName>
    </submittedName>
</protein>
<sequence>MRRVNERLRPSLNSFSRPAAGHPNVGQSGGPAGFRRLVHTRCFIGYLISGDGWCGLSKDAVKHGPF</sequence>
<organism evidence="2 3">
    <name type="scientific">Rhodopirellula islandica</name>
    <dbReference type="NCBI Taxonomy" id="595434"/>
    <lineage>
        <taxon>Bacteria</taxon>
        <taxon>Pseudomonadati</taxon>
        <taxon>Planctomycetota</taxon>
        <taxon>Planctomycetia</taxon>
        <taxon>Pirellulales</taxon>
        <taxon>Pirellulaceae</taxon>
        <taxon>Rhodopirellula</taxon>
    </lineage>
</organism>
<proteinExistence type="predicted"/>
<dbReference type="EMBL" id="LECT01000015">
    <property type="protein sequence ID" value="KLU06361.1"/>
    <property type="molecule type" value="Genomic_DNA"/>
</dbReference>
<dbReference type="STRING" id="595434.RISK_001572"/>
<dbReference type="Proteomes" id="UP000036367">
    <property type="component" value="Unassembled WGS sequence"/>
</dbReference>
<keyword evidence="3" id="KW-1185">Reference proteome</keyword>
<comment type="caution">
    <text evidence="2">The sequence shown here is derived from an EMBL/GenBank/DDBJ whole genome shotgun (WGS) entry which is preliminary data.</text>
</comment>
<name>A0A0J1BIG2_RHOIS</name>
<evidence type="ECO:0000313" key="2">
    <source>
        <dbReference type="EMBL" id="KLU06361.1"/>
    </source>
</evidence>
<gene>
    <name evidence="2" type="ORF">RISK_001572</name>
</gene>
<dbReference type="AlphaFoldDB" id="A0A0J1BIG2"/>
<accession>A0A0J1BIG2</accession>
<reference evidence="2" key="1">
    <citation type="submission" date="2015-05" db="EMBL/GenBank/DDBJ databases">
        <title>Permanent draft genome of Rhodopirellula islandicus K833.</title>
        <authorList>
            <person name="Kizina J."/>
            <person name="Richter M."/>
            <person name="Glockner F.O."/>
            <person name="Harder J."/>
        </authorList>
    </citation>
    <scope>NUCLEOTIDE SEQUENCE [LARGE SCALE GENOMIC DNA]</scope>
    <source>
        <strain evidence="2">K833</strain>
    </source>
</reference>
<feature type="region of interest" description="Disordered" evidence="1">
    <location>
        <begin position="1"/>
        <end position="30"/>
    </location>
</feature>
<dbReference type="PATRIC" id="fig|595434.4.peg.1506"/>
<evidence type="ECO:0000256" key="1">
    <source>
        <dbReference type="SAM" id="MobiDB-lite"/>
    </source>
</evidence>
<evidence type="ECO:0000313" key="3">
    <source>
        <dbReference type="Proteomes" id="UP000036367"/>
    </source>
</evidence>